<evidence type="ECO:0000313" key="3">
    <source>
        <dbReference type="Proteomes" id="UP000295097"/>
    </source>
</evidence>
<dbReference type="OrthoDB" id="9808290at2"/>
<dbReference type="PANTHER" id="PTHR37953:SF1">
    <property type="entry name" value="UPF0127 PROTEIN MJ1496"/>
    <property type="match status" value="1"/>
</dbReference>
<name>A0A4R3NQQ5_9HYPH</name>
<accession>A0A4R3NQQ5</accession>
<reference evidence="2 3" key="1">
    <citation type="submission" date="2019-03" db="EMBL/GenBank/DDBJ databases">
        <title>Freshwater and sediment microbial communities from various areas in North America, analyzing microbe dynamics in response to fracking.</title>
        <authorList>
            <person name="Lamendella R."/>
        </authorList>
    </citation>
    <scope>NUCLEOTIDE SEQUENCE [LARGE SCALE GENOMIC DNA]</scope>
    <source>
        <strain evidence="2 3">175.2</strain>
    </source>
</reference>
<comment type="caution">
    <text evidence="2">The sequence shown here is derived from an EMBL/GenBank/DDBJ whole genome shotgun (WGS) entry which is preliminary data.</text>
</comment>
<dbReference type="Gene3D" id="2.60.120.1140">
    <property type="entry name" value="Protein of unknown function DUF192"/>
    <property type="match status" value="1"/>
</dbReference>
<dbReference type="InterPro" id="IPR003795">
    <property type="entry name" value="DUF192"/>
</dbReference>
<gene>
    <name evidence="2" type="ORF">EDC90_101878</name>
</gene>
<keyword evidence="3" id="KW-1185">Reference proteome</keyword>
<dbReference type="PANTHER" id="PTHR37953">
    <property type="entry name" value="UPF0127 PROTEIN MJ1496"/>
    <property type="match status" value="1"/>
</dbReference>
<evidence type="ECO:0000313" key="2">
    <source>
        <dbReference type="EMBL" id="TCT37497.1"/>
    </source>
</evidence>
<feature type="chain" id="PRO_5020766281" description="DUF192 domain-containing protein" evidence="1">
    <location>
        <begin position="24"/>
        <end position="161"/>
    </location>
</feature>
<evidence type="ECO:0008006" key="4">
    <source>
        <dbReference type="Google" id="ProtNLM"/>
    </source>
</evidence>
<evidence type="ECO:0000256" key="1">
    <source>
        <dbReference type="SAM" id="SignalP"/>
    </source>
</evidence>
<dbReference type="Pfam" id="PF02643">
    <property type="entry name" value="DUF192"/>
    <property type="match status" value="1"/>
</dbReference>
<sequence length="161" mass="17638">MRYARLFLLLLPVLVSAPAGATAANEIAFSTSEITLHTEHGDHELIVELARTDSERQRGLMYRTELDADTGMLFDFGSTRPASMWMANTLIPLDMVFISEDGVVLGIHQEAEPESKAIIRSDEPVRYVLEIGGGEAAKYGLKPGDVVTGPAMKFPETEDTQ</sequence>
<dbReference type="InterPro" id="IPR038695">
    <property type="entry name" value="Saro_0823-like_sf"/>
</dbReference>
<dbReference type="Proteomes" id="UP000295097">
    <property type="component" value="Unassembled WGS sequence"/>
</dbReference>
<dbReference type="AlphaFoldDB" id="A0A4R3NQQ5"/>
<feature type="signal peptide" evidence="1">
    <location>
        <begin position="1"/>
        <end position="23"/>
    </location>
</feature>
<keyword evidence="1" id="KW-0732">Signal</keyword>
<dbReference type="EMBL" id="SMAR01000018">
    <property type="protein sequence ID" value="TCT37497.1"/>
    <property type="molecule type" value="Genomic_DNA"/>
</dbReference>
<protein>
    <recommendedName>
        <fullName evidence="4">DUF192 domain-containing protein</fullName>
    </recommendedName>
</protein>
<dbReference type="RefSeq" id="WP_132312074.1">
    <property type="nucleotide sequence ID" value="NZ_SMAR01000018.1"/>
</dbReference>
<proteinExistence type="predicted"/>
<organism evidence="2 3">
    <name type="scientific">Martelella mediterranea</name>
    <dbReference type="NCBI Taxonomy" id="293089"/>
    <lineage>
        <taxon>Bacteria</taxon>
        <taxon>Pseudomonadati</taxon>
        <taxon>Pseudomonadota</taxon>
        <taxon>Alphaproteobacteria</taxon>
        <taxon>Hyphomicrobiales</taxon>
        <taxon>Aurantimonadaceae</taxon>
        <taxon>Martelella</taxon>
    </lineage>
</organism>